<keyword evidence="2" id="KW-1185">Reference proteome</keyword>
<reference evidence="1 2" key="1">
    <citation type="submission" date="2017-04" db="EMBL/GenBank/DDBJ databases">
        <authorList>
            <person name="Afonso C.L."/>
            <person name="Miller P.J."/>
            <person name="Scott M.A."/>
            <person name="Spackman E."/>
            <person name="Goraichik I."/>
            <person name="Dimitrov K.M."/>
            <person name="Suarez D.L."/>
            <person name="Swayne D.E."/>
        </authorList>
    </citation>
    <scope>NUCLEOTIDE SEQUENCE [LARGE SCALE GENOMIC DNA]</scope>
</reference>
<evidence type="ECO:0000313" key="2">
    <source>
        <dbReference type="Proteomes" id="UP000196158"/>
    </source>
</evidence>
<evidence type="ECO:0000313" key="1">
    <source>
        <dbReference type="EMBL" id="SMN22043.1"/>
    </source>
</evidence>
<protein>
    <submittedName>
        <fullName evidence="1">Uncharacterized protein</fullName>
    </submittedName>
</protein>
<proteinExistence type="predicted"/>
<organism evidence="1 2">
    <name type="scientific">Maudiozyma saulgeensis</name>
    <dbReference type="NCBI Taxonomy" id="1789683"/>
    <lineage>
        <taxon>Eukaryota</taxon>
        <taxon>Fungi</taxon>
        <taxon>Dikarya</taxon>
        <taxon>Ascomycota</taxon>
        <taxon>Saccharomycotina</taxon>
        <taxon>Saccharomycetes</taxon>
        <taxon>Saccharomycetales</taxon>
        <taxon>Saccharomycetaceae</taxon>
        <taxon>Maudiozyma</taxon>
    </lineage>
</organism>
<accession>A0A1X7R8N7</accession>
<gene>
    <name evidence="1" type="ORF">KASA_0I00429G</name>
</gene>
<sequence length="163" mass="18044">MFQQGLEHHNSYIVCYFTHIHTHTSIGYQLHVSKHEISIKLTHFASSLALRHSLVHSHHRHFIAVTNTQRKQKNEKTSGARGPRVVLCVCVCVSVLGGWPETDTATPAENRATKKNLSSCRHFCCGGVLESKDGTTTATTTTTMTMTTLENLEGQAMPLLCEA</sequence>
<name>A0A1X7R8N7_9SACH</name>
<dbReference type="EMBL" id="FXLY01000010">
    <property type="protein sequence ID" value="SMN22043.1"/>
    <property type="molecule type" value="Genomic_DNA"/>
</dbReference>
<dbReference type="AlphaFoldDB" id="A0A1X7R8N7"/>
<dbReference type="Proteomes" id="UP000196158">
    <property type="component" value="Unassembled WGS sequence"/>
</dbReference>